<evidence type="ECO:0000313" key="2">
    <source>
        <dbReference type="Proteomes" id="UP000828048"/>
    </source>
</evidence>
<keyword evidence="2" id="KW-1185">Reference proteome</keyword>
<dbReference type="Proteomes" id="UP000828048">
    <property type="component" value="Chromosome 4"/>
</dbReference>
<name>A0ACB7Z221_9ERIC</name>
<sequence length="483" mass="55907">MKEDENIAAKSDCLVKLPEPLLHHILSYLSMNDVIRTSVLAKRWRYLWLYVPCLTFSPMMKMIRSEEVAFINRSLLLHKSLNVQKLNITFYYSTEALVLDSWIHFALTRNVNQLYLDFTRCSSHSSKYTLHDIIFKCSSLTVLALKSCRIQLPVKIKLSSLKTLSFEDVSFYGGPVNDLLSSCSNLEDLSFANCFMANNPNLAIMNSGVKTLKIWGGRFLKNSRSVIIAPFIVSFELIGARVSKFYVIKRMESLRSASIVCRRKSDACHGRVCTNLKNLEYLCHVKDLRMCSCYIQAMSSKENRTQDCREKHIMDSISFDVTCLRIIRTGLMKWELPGIAYILSHLPNVETLIVSIDMIQGKKLNDNFQEEYWNFQEQKFVNMLCNLKDVKIYNFMKNLNLLESKQMSTCTSDDFLARLKNDMNFLKFLLKNSRAMERMTITTFKKVNLGSNSENKKLKLLFQLTQELLTFPRASQATQIFFN</sequence>
<proteinExistence type="predicted"/>
<accession>A0ACB7Z221</accession>
<dbReference type="EMBL" id="CM037154">
    <property type="protein sequence ID" value="KAH7859869.1"/>
    <property type="molecule type" value="Genomic_DNA"/>
</dbReference>
<comment type="caution">
    <text evidence="1">The sequence shown here is derived from an EMBL/GenBank/DDBJ whole genome shotgun (WGS) entry which is preliminary data.</text>
</comment>
<evidence type="ECO:0000313" key="1">
    <source>
        <dbReference type="EMBL" id="KAH7859869.1"/>
    </source>
</evidence>
<reference evidence="1 2" key="1">
    <citation type="journal article" date="2021" name="Hortic Res">
        <title>High-quality reference genome and annotation aids understanding of berry development for evergreen blueberry (Vaccinium darrowii).</title>
        <authorList>
            <person name="Yu J."/>
            <person name="Hulse-Kemp A.M."/>
            <person name="Babiker E."/>
            <person name="Staton M."/>
        </authorList>
    </citation>
    <scope>NUCLEOTIDE SEQUENCE [LARGE SCALE GENOMIC DNA]</scope>
    <source>
        <strain evidence="2">cv. NJ 8807/NJ 8810</strain>
        <tissue evidence="1">Young leaf</tissue>
    </source>
</reference>
<organism evidence="1 2">
    <name type="scientific">Vaccinium darrowii</name>
    <dbReference type="NCBI Taxonomy" id="229202"/>
    <lineage>
        <taxon>Eukaryota</taxon>
        <taxon>Viridiplantae</taxon>
        <taxon>Streptophyta</taxon>
        <taxon>Embryophyta</taxon>
        <taxon>Tracheophyta</taxon>
        <taxon>Spermatophyta</taxon>
        <taxon>Magnoliopsida</taxon>
        <taxon>eudicotyledons</taxon>
        <taxon>Gunneridae</taxon>
        <taxon>Pentapetalae</taxon>
        <taxon>asterids</taxon>
        <taxon>Ericales</taxon>
        <taxon>Ericaceae</taxon>
        <taxon>Vaccinioideae</taxon>
        <taxon>Vaccinieae</taxon>
        <taxon>Vaccinium</taxon>
    </lineage>
</organism>
<protein>
    <submittedName>
        <fullName evidence="1">Uncharacterized protein</fullName>
    </submittedName>
</protein>
<gene>
    <name evidence="1" type="ORF">Vadar_006453</name>
</gene>